<dbReference type="InterPro" id="IPR000515">
    <property type="entry name" value="MetI-like"/>
</dbReference>
<keyword evidence="4 7" id="KW-0812">Transmembrane</keyword>
<dbReference type="CDD" id="cd06261">
    <property type="entry name" value="TM_PBP2"/>
    <property type="match status" value="1"/>
</dbReference>
<evidence type="ECO:0000256" key="4">
    <source>
        <dbReference type="ARBA" id="ARBA00022692"/>
    </source>
</evidence>
<dbReference type="PANTHER" id="PTHR30193">
    <property type="entry name" value="ABC TRANSPORTER PERMEASE PROTEIN"/>
    <property type="match status" value="1"/>
</dbReference>
<evidence type="ECO:0000313" key="9">
    <source>
        <dbReference type="EMBL" id="MER2493187.1"/>
    </source>
</evidence>
<feature type="transmembrane region" description="Helical" evidence="7">
    <location>
        <begin position="27"/>
        <end position="52"/>
    </location>
</feature>
<dbReference type="EMBL" id="JBELOE010000255">
    <property type="protein sequence ID" value="MER2493187.1"/>
    <property type="molecule type" value="Genomic_DNA"/>
</dbReference>
<feature type="transmembrane region" description="Helical" evidence="7">
    <location>
        <begin position="332"/>
        <end position="352"/>
    </location>
</feature>
<organism evidence="9 10">
    <name type="scientific">Catenovulum sediminis</name>
    <dbReference type="NCBI Taxonomy" id="1740262"/>
    <lineage>
        <taxon>Bacteria</taxon>
        <taxon>Pseudomonadati</taxon>
        <taxon>Pseudomonadota</taxon>
        <taxon>Gammaproteobacteria</taxon>
        <taxon>Alteromonadales</taxon>
        <taxon>Alteromonadaceae</taxon>
        <taxon>Catenovulum</taxon>
    </lineage>
</organism>
<comment type="caution">
    <text evidence="9">The sequence shown here is derived from an EMBL/GenBank/DDBJ whole genome shotgun (WGS) entry which is preliminary data.</text>
</comment>
<evidence type="ECO:0000313" key="10">
    <source>
        <dbReference type="Proteomes" id="UP001467690"/>
    </source>
</evidence>
<dbReference type="PANTHER" id="PTHR30193:SF37">
    <property type="entry name" value="INNER MEMBRANE ABC TRANSPORTER PERMEASE PROTEIN YCJO"/>
    <property type="match status" value="1"/>
</dbReference>
<feature type="transmembrane region" description="Helical" evidence="7">
    <location>
        <begin position="226"/>
        <end position="251"/>
    </location>
</feature>
<dbReference type="RefSeq" id="WP_143870026.1">
    <property type="nucleotide sequence ID" value="NZ_CP041660.1"/>
</dbReference>
<keyword evidence="3" id="KW-1003">Cell membrane</keyword>
<evidence type="ECO:0000256" key="3">
    <source>
        <dbReference type="ARBA" id="ARBA00022475"/>
    </source>
</evidence>
<comment type="subcellular location">
    <subcellularLocation>
        <location evidence="1 7">Cell membrane</location>
        <topology evidence="1 7">Multi-pass membrane protein</topology>
    </subcellularLocation>
</comment>
<dbReference type="Pfam" id="PF00528">
    <property type="entry name" value="BPD_transp_1"/>
    <property type="match status" value="1"/>
</dbReference>
<keyword evidence="10" id="KW-1185">Reference proteome</keyword>
<protein>
    <submittedName>
        <fullName evidence="9">Sugar ABC transporter permease</fullName>
    </submittedName>
</protein>
<keyword evidence="6 7" id="KW-0472">Membrane</keyword>
<proteinExistence type="inferred from homology"/>
<dbReference type="InterPro" id="IPR051393">
    <property type="entry name" value="ABC_transporter_permease"/>
</dbReference>
<keyword evidence="5 7" id="KW-1133">Transmembrane helix</keyword>
<evidence type="ECO:0000256" key="6">
    <source>
        <dbReference type="ARBA" id="ARBA00023136"/>
    </source>
</evidence>
<accession>A0ABV1RJR8</accession>
<dbReference type="Gene3D" id="1.10.3720.10">
    <property type="entry name" value="MetI-like"/>
    <property type="match status" value="1"/>
</dbReference>
<evidence type="ECO:0000259" key="8">
    <source>
        <dbReference type="PROSITE" id="PS50928"/>
    </source>
</evidence>
<keyword evidence="2 7" id="KW-0813">Transport</keyword>
<evidence type="ECO:0000256" key="1">
    <source>
        <dbReference type="ARBA" id="ARBA00004651"/>
    </source>
</evidence>
<sequence length="361" mass="40838">MSVKLSADQQYQLSYTGIGNDKRQARVMLLPAIFLLAIFVLLPLLVSVGVSFTDERLLSPNTANFVGLENYKRLLSLKHISVEARRDKSLIFNGQRYAKVRDILRNNSQLYGYSVLAEFEFNKKQQFLLARDPLFIRSVLNTFQFVVMVVPIQVGLALLLALALRRNFRGALVLKLMFFAPVVMSMVVVCVIWTLMLHQQEGLINQAILSIWPDYQEIDWLNDSNWALFAIACLSAWQGVGVQMLIIIAGLQGIPKMLYEAASIDGASKWAQFRFITLPGLKQTLVFVVLSTTIFAFSLFVQVDVMTQGGPQDATSTVLYFAIEKGFRQQQIAYGATVCILYFMMILMISMLQRKLLNYAK</sequence>
<feature type="domain" description="ABC transmembrane type-1" evidence="8">
    <location>
        <begin position="139"/>
        <end position="353"/>
    </location>
</feature>
<dbReference type="SUPFAM" id="SSF161098">
    <property type="entry name" value="MetI-like"/>
    <property type="match status" value="2"/>
</dbReference>
<evidence type="ECO:0000256" key="7">
    <source>
        <dbReference type="RuleBase" id="RU363032"/>
    </source>
</evidence>
<reference evidence="9 10" key="1">
    <citation type="submission" date="2024-06" db="EMBL/GenBank/DDBJ databases">
        <authorList>
            <person name="Chen R.Y."/>
        </authorList>
    </citation>
    <scope>NUCLEOTIDE SEQUENCE [LARGE SCALE GENOMIC DNA]</scope>
    <source>
        <strain evidence="9 10">D2</strain>
    </source>
</reference>
<feature type="transmembrane region" description="Helical" evidence="7">
    <location>
        <begin position="176"/>
        <end position="196"/>
    </location>
</feature>
<feature type="transmembrane region" description="Helical" evidence="7">
    <location>
        <begin position="284"/>
        <end position="303"/>
    </location>
</feature>
<feature type="transmembrane region" description="Helical" evidence="7">
    <location>
        <begin position="143"/>
        <end position="164"/>
    </location>
</feature>
<name>A0ABV1RJR8_9ALTE</name>
<dbReference type="PROSITE" id="PS50928">
    <property type="entry name" value="ABC_TM1"/>
    <property type="match status" value="1"/>
</dbReference>
<evidence type="ECO:0000256" key="2">
    <source>
        <dbReference type="ARBA" id="ARBA00022448"/>
    </source>
</evidence>
<dbReference type="InterPro" id="IPR035906">
    <property type="entry name" value="MetI-like_sf"/>
</dbReference>
<gene>
    <name evidence="9" type="ORF">ABS311_14995</name>
</gene>
<dbReference type="Proteomes" id="UP001467690">
    <property type="component" value="Unassembled WGS sequence"/>
</dbReference>
<comment type="similarity">
    <text evidence="7">Belongs to the binding-protein-dependent transport system permease family.</text>
</comment>
<evidence type="ECO:0000256" key="5">
    <source>
        <dbReference type="ARBA" id="ARBA00022989"/>
    </source>
</evidence>